<keyword evidence="7" id="KW-0808">Transferase</keyword>
<dbReference type="Proteomes" id="UP000193404">
    <property type="component" value="Chromosome"/>
</dbReference>
<dbReference type="STRING" id="282676.B6F84_00635"/>
<dbReference type="InterPro" id="IPR015424">
    <property type="entry name" value="PyrdxlP-dep_Trfase"/>
</dbReference>
<dbReference type="Gene3D" id="3.40.640.10">
    <property type="entry name" value="Type I PLP-dependent aspartate aminotransferase-like (Major domain)"/>
    <property type="match status" value="1"/>
</dbReference>
<keyword evidence="3" id="KW-0028">Amino-acid biosynthesis</keyword>
<dbReference type="InterPro" id="IPR015421">
    <property type="entry name" value="PyrdxlP-dep_Trfase_major"/>
</dbReference>
<dbReference type="InterPro" id="IPR049704">
    <property type="entry name" value="Aminotrans_3_PPA_site"/>
</dbReference>
<proteinExistence type="inferred from homology"/>
<keyword evidence="8" id="KW-1185">Reference proteome</keyword>
<dbReference type="InterPro" id="IPR015422">
    <property type="entry name" value="PyrdxlP-dep_Trfase_small"/>
</dbReference>
<dbReference type="InterPro" id="IPR050103">
    <property type="entry name" value="Class-III_PLP-dep_AT"/>
</dbReference>
<dbReference type="GO" id="GO:0030170">
    <property type="term" value="F:pyridoxal phosphate binding"/>
    <property type="evidence" value="ECO:0007669"/>
    <property type="project" value="InterPro"/>
</dbReference>
<dbReference type="GO" id="GO:0008483">
    <property type="term" value="F:transaminase activity"/>
    <property type="evidence" value="ECO:0007669"/>
    <property type="project" value="UniProtKB-KW"/>
</dbReference>
<dbReference type="EMBL" id="CP020477">
    <property type="protein sequence ID" value="ARM76993.1"/>
    <property type="molecule type" value="Genomic_DNA"/>
</dbReference>
<dbReference type="FunFam" id="3.40.640.10:FF:000004">
    <property type="entry name" value="Acetylornithine aminotransferase"/>
    <property type="match status" value="1"/>
</dbReference>
<dbReference type="CDD" id="cd00610">
    <property type="entry name" value="OAT_like"/>
    <property type="match status" value="1"/>
</dbReference>
<dbReference type="InterPro" id="IPR005814">
    <property type="entry name" value="Aminotrans_3"/>
</dbReference>
<dbReference type="PANTHER" id="PTHR11986:SF58">
    <property type="entry name" value="LEUCINE_METHIONINE RACEMASE"/>
    <property type="match status" value="1"/>
</dbReference>
<dbReference type="NCBIfam" id="NF004426">
    <property type="entry name" value="PRK05769.1"/>
    <property type="match status" value="1"/>
</dbReference>
<evidence type="ECO:0000256" key="3">
    <source>
        <dbReference type="ARBA" id="ARBA00022605"/>
    </source>
</evidence>
<name>A0A1W6K377_9CREN</name>
<evidence type="ECO:0000256" key="2">
    <source>
        <dbReference type="ARBA" id="ARBA00008954"/>
    </source>
</evidence>
<sequence>MKSSKKVIEESDNLLATTTRDSDLFPLVIDHGEGVWIYDIDGNRFLDFTSGIGVNNLGWPSHPEVIKIGIEQMQKLAHAASNDFYNIQQLELAKKLVSLSPGNFEKKVFFSNSGTEAIEASIKLVKSVEEKRKYLISFIGGFHGRTFGSLSLTASKPIQKARVGPLMPGVYYVPYPNPFRNPWHINGYEEPEELVNRVIEYLEEWVFGHLVPADEVSAIFYEPIQGEGGYIVPPKNFFRELEKLAKKYGIYLVDDEVQMGIGRTGKLFAIENFDGEPDVITLAKALGGGIMPIGATIFRKELDFKEGIHSNTFGGNALATAIGSKVIDIAKDLLPHIKEMEKIFKEELSNMKVDDVRGIGLAWGIEFIKEDRKPDVKTRNKVIEEAFKNGLLLLPAGESSIRIIPPLVIEEDEAKEGLNKLRKIINSIR</sequence>
<dbReference type="GO" id="GO:0009085">
    <property type="term" value="P:lysine biosynthetic process"/>
    <property type="evidence" value="ECO:0007669"/>
    <property type="project" value="UniProtKB-KW"/>
</dbReference>
<reference evidence="7 8" key="1">
    <citation type="submission" date="2017-03" db="EMBL/GenBank/DDBJ databases">
        <title>Sulfur activation and transportation mechanism of thermophilic Archaea Acidianus manzaensis YN-25.</title>
        <authorList>
            <person name="Ma Y."/>
            <person name="Yang Y."/>
            <person name="Xia J."/>
        </authorList>
    </citation>
    <scope>NUCLEOTIDE SEQUENCE [LARGE SCALE GENOMIC DNA]</scope>
    <source>
        <strain evidence="7 8">YN-25</strain>
    </source>
</reference>
<comment type="cofactor">
    <cofactor evidence="1">
        <name>pyridoxal 5'-phosphate</name>
        <dbReference type="ChEBI" id="CHEBI:597326"/>
    </cofactor>
</comment>
<gene>
    <name evidence="7" type="ORF">B6F84_00635</name>
</gene>
<evidence type="ECO:0000256" key="1">
    <source>
        <dbReference type="ARBA" id="ARBA00001933"/>
    </source>
</evidence>
<dbReference type="Gene3D" id="3.90.1150.10">
    <property type="entry name" value="Aspartate Aminotransferase, domain 1"/>
    <property type="match status" value="1"/>
</dbReference>
<evidence type="ECO:0000256" key="6">
    <source>
        <dbReference type="RuleBase" id="RU003560"/>
    </source>
</evidence>
<dbReference type="KEGG" id="aman:B6F84_00635"/>
<dbReference type="PIRSF" id="PIRSF000521">
    <property type="entry name" value="Transaminase_4ab_Lys_Orn"/>
    <property type="match status" value="1"/>
</dbReference>
<organism evidence="7 8">
    <name type="scientific">Acidianus manzaensis</name>
    <dbReference type="NCBI Taxonomy" id="282676"/>
    <lineage>
        <taxon>Archaea</taxon>
        <taxon>Thermoproteota</taxon>
        <taxon>Thermoprotei</taxon>
        <taxon>Sulfolobales</taxon>
        <taxon>Sulfolobaceae</taxon>
        <taxon>Acidianus</taxon>
    </lineage>
</organism>
<dbReference type="AlphaFoldDB" id="A0A1W6K377"/>
<evidence type="ECO:0000256" key="4">
    <source>
        <dbReference type="ARBA" id="ARBA00022898"/>
    </source>
</evidence>
<dbReference type="PROSITE" id="PS00600">
    <property type="entry name" value="AA_TRANSFER_CLASS_3"/>
    <property type="match status" value="1"/>
</dbReference>
<dbReference type="Pfam" id="PF00202">
    <property type="entry name" value="Aminotran_3"/>
    <property type="match status" value="1"/>
</dbReference>
<comment type="similarity">
    <text evidence="2 6">Belongs to the class-III pyridoxal-phosphate-dependent aminotransferase family.</text>
</comment>
<keyword evidence="7" id="KW-0032">Aminotransferase</keyword>
<dbReference type="GO" id="GO:0042802">
    <property type="term" value="F:identical protein binding"/>
    <property type="evidence" value="ECO:0007669"/>
    <property type="project" value="TreeGrafter"/>
</dbReference>
<dbReference type="SUPFAM" id="SSF53383">
    <property type="entry name" value="PLP-dependent transferases"/>
    <property type="match status" value="1"/>
</dbReference>
<keyword evidence="5" id="KW-0457">Lysine biosynthesis</keyword>
<keyword evidence="4 6" id="KW-0663">Pyridoxal phosphate</keyword>
<evidence type="ECO:0000313" key="7">
    <source>
        <dbReference type="EMBL" id="ARM76993.1"/>
    </source>
</evidence>
<accession>A0A1W6K377</accession>
<evidence type="ECO:0000256" key="5">
    <source>
        <dbReference type="ARBA" id="ARBA00023154"/>
    </source>
</evidence>
<protein>
    <submittedName>
        <fullName evidence="7">Aspartate aminotransferase family protein</fullName>
    </submittedName>
</protein>
<evidence type="ECO:0000313" key="8">
    <source>
        <dbReference type="Proteomes" id="UP000193404"/>
    </source>
</evidence>
<dbReference type="PANTHER" id="PTHR11986">
    <property type="entry name" value="AMINOTRANSFERASE CLASS III"/>
    <property type="match status" value="1"/>
</dbReference>